<organism evidence="1 2">
    <name type="scientific">Kordia periserrulae</name>
    <dbReference type="NCBI Taxonomy" id="701523"/>
    <lineage>
        <taxon>Bacteria</taxon>
        <taxon>Pseudomonadati</taxon>
        <taxon>Bacteroidota</taxon>
        <taxon>Flavobacteriia</taxon>
        <taxon>Flavobacteriales</taxon>
        <taxon>Flavobacteriaceae</taxon>
        <taxon>Kordia</taxon>
    </lineage>
</organism>
<dbReference type="Proteomes" id="UP000244090">
    <property type="component" value="Unassembled WGS sequence"/>
</dbReference>
<evidence type="ECO:0000313" key="1">
    <source>
        <dbReference type="EMBL" id="PTX59299.1"/>
    </source>
</evidence>
<gene>
    <name evidence="1" type="ORF">C8N46_110136</name>
</gene>
<dbReference type="EMBL" id="QBKT01000010">
    <property type="protein sequence ID" value="PTX59299.1"/>
    <property type="molecule type" value="Genomic_DNA"/>
</dbReference>
<reference evidence="1 2" key="1">
    <citation type="submission" date="2018-04" db="EMBL/GenBank/DDBJ databases">
        <title>Genomic Encyclopedia of Archaeal and Bacterial Type Strains, Phase II (KMG-II): from individual species to whole genera.</title>
        <authorList>
            <person name="Goeker M."/>
        </authorList>
    </citation>
    <scope>NUCLEOTIDE SEQUENCE [LARGE SCALE GENOMIC DNA]</scope>
    <source>
        <strain evidence="1 2">DSM 25731</strain>
    </source>
</reference>
<evidence type="ECO:0000313" key="2">
    <source>
        <dbReference type="Proteomes" id="UP000244090"/>
    </source>
</evidence>
<dbReference type="RefSeq" id="WP_108116457.1">
    <property type="nucleotide sequence ID" value="NZ_QBKT01000010.1"/>
</dbReference>
<dbReference type="OrthoDB" id="9861166at2"/>
<comment type="caution">
    <text evidence="1">The sequence shown here is derived from an EMBL/GenBank/DDBJ whole genome shotgun (WGS) entry which is preliminary data.</text>
</comment>
<proteinExistence type="predicted"/>
<name>A0A2T6BTC8_9FLAO</name>
<dbReference type="AlphaFoldDB" id="A0A2T6BTC8"/>
<sequence length="64" mass="7102">MKRKDLKNLKLNKQAISNFKQEKLVGAAPNTKTYCKCEAEPAEPLSIETICWGPSGILQCGSDY</sequence>
<protein>
    <submittedName>
        <fullName evidence="1">Uncharacterized protein</fullName>
    </submittedName>
</protein>
<accession>A0A2T6BTC8</accession>
<keyword evidence="2" id="KW-1185">Reference proteome</keyword>